<evidence type="ECO:0000256" key="3">
    <source>
        <dbReference type="ARBA" id="ARBA00022898"/>
    </source>
</evidence>
<dbReference type="PANTHER" id="PTHR48097:SF9">
    <property type="entry name" value="L-THREONINE ALDOLASE"/>
    <property type="match status" value="1"/>
</dbReference>
<keyword evidence="3" id="KW-0663">Pyridoxal phosphate</keyword>
<dbReference type="InterPro" id="IPR015424">
    <property type="entry name" value="PyrdxlP-dep_Trfase"/>
</dbReference>
<protein>
    <submittedName>
        <fullName evidence="7">Threonine aldolase</fullName>
    </submittedName>
</protein>
<dbReference type="InterPro" id="IPR015422">
    <property type="entry name" value="PyrdxlP-dep_Trfase_small"/>
</dbReference>
<dbReference type="GO" id="GO:0008732">
    <property type="term" value="F:L-allo-threonine aldolase activity"/>
    <property type="evidence" value="ECO:0007669"/>
    <property type="project" value="TreeGrafter"/>
</dbReference>
<dbReference type="PANTHER" id="PTHR48097">
    <property type="entry name" value="L-THREONINE ALDOLASE-RELATED"/>
    <property type="match status" value="1"/>
</dbReference>
<feature type="domain" description="Aromatic amino acid beta-eliminating lyase/threonine aldolase" evidence="6">
    <location>
        <begin position="34"/>
        <end position="317"/>
    </location>
</feature>
<proteinExistence type="inferred from homology"/>
<dbReference type="FunFam" id="3.90.1150.10:FF:000041">
    <property type="entry name" value="Low-specificity L-threonine aldolase"/>
    <property type="match status" value="1"/>
</dbReference>
<dbReference type="SUPFAM" id="SSF53383">
    <property type="entry name" value="PLP-dependent transferases"/>
    <property type="match status" value="1"/>
</dbReference>
<sequence>MHVPLKTRNMNLQKNEEPYSCVMDVPTDIPIRVDLYSDTITRPTLAMREYMCQAEVGDEQLGEDPTVNRLQDMVAELLGKEAALYLPSGTMCNQIAFCVHCQPGDEVIMDKTAHPLHYEGGGPTPLKGILIRTVDGERGVYSARQVEEALRERSRYNPRSRAISIEQTSNMGGGKCWPLETIREVCEVAHAHGMATHMDGARLLNAVVATGISAKAYAASLDSLWLDLSKGLGAPVGGVLAGSKAFIEEAWRYKQLLGGAMRQAGIIAAAGIYALEHHVERLAEDHENAKLLAQGLAEVPGIRIRPQDVETNIVFFDVTETGMTTQQFIDRARYEHGVRFSKMNGRVRAITHLDVTRQDIEQAIQAARTIVETPHTTMRKQDRAAFQQAY</sequence>
<dbReference type="GO" id="GO:0005829">
    <property type="term" value="C:cytosol"/>
    <property type="evidence" value="ECO:0007669"/>
    <property type="project" value="TreeGrafter"/>
</dbReference>
<name>A0A455SBG8_9CHLR</name>
<evidence type="ECO:0000256" key="5">
    <source>
        <dbReference type="PIRSR" id="PIRSR017617-1"/>
    </source>
</evidence>
<feature type="modified residue" description="N6-(pyridoxal phosphate)lysine" evidence="5">
    <location>
        <position position="230"/>
    </location>
</feature>
<dbReference type="PIRSF" id="PIRSF017617">
    <property type="entry name" value="Thr_aldolase"/>
    <property type="match status" value="1"/>
</dbReference>
<dbReference type="FunFam" id="3.40.640.10:FF:000030">
    <property type="entry name" value="Low-specificity L-threonine aldolase"/>
    <property type="match status" value="1"/>
</dbReference>
<evidence type="ECO:0000256" key="1">
    <source>
        <dbReference type="ARBA" id="ARBA00001933"/>
    </source>
</evidence>
<evidence type="ECO:0000256" key="4">
    <source>
        <dbReference type="ARBA" id="ARBA00023239"/>
    </source>
</evidence>
<evidence type="ECO:0000313" key="7">
    <source>
        <dbReference type="EMBL" id="BBH85807.1"/>
    </source>
</evidence>
<dbReference type="InterPro" id="IPR001597">
    <property type="entry name" value="ArAA_b-elim_lyase/Thr_aldolase"/>
</dbReference>
<dbReference type="Gene3D" id="3.40.640.10">
    <property type="entry name" value="Type I PLP-dependent aspartate aminotransferase-like (Major domain)"/>
    <property type="match status" value="1"/>
</dbReference>
<dbReference type="EMBL" id="AP019376">
    <property type="protein sequence ID" value="BBH85807.1"/>
    <property type="molecule type" value="Genomic_DNA"/>
</dbReference>
<keyword evidence="4" id="KW-0456">Lyase</keyword>
<comment type="cofactor">
    <cofactor evidence="1">
        <name>pyridoxal 5'-phosphate</name>
        <dbReference type="ChEBI" id="CHEBI:597326"/>
    </cofactor>
</comment>
<gene>
    <name evidence="7" type="ORF">KTC_05580</name>
</gene>
<dbReference type="InterPro" id="IPR015421">
    <property type="entry name" value="PyrdxlP-dep_Trfase_major"/>
</dbReference>
<dbReference type="AlphaFoldDB" id="A0A455SBG8"/>
<dbReference type="GO" id="GO:0006545">
    <property type="term" value="P:glycine biosynthetic process"/>
    <property type="evidence" value="ECO:0007669"/>
    <property type="project" value="TreeGrafter"/>
</dbReference>
<dbReference type="GO" id="GO:0006567">
    <property type="term" value="P:L-threonine catabolic process"/>
    <property type="evidence" value="ECO:0007669"/>
    <property type="project" value="TreeGrafter"/>
</dbReference>
<dbReference type="NCBIfam" id="NF041359">
    <property type="entry name" value="GntG_guanitoxin"/>
    <property type="match status" value="1"/>
</dbReference>
<accession>A0A455SBG8</accession>
<dbReference type="InterPro" id="IPR023603">
    <property type="entry name" value="Low_specificity_L-TA-like"/>
</dbReference>
<dbReference type="Pfam" id="PF01212">
    <property type="entry name" value="Beta_elim_lyase"/>
    <property type="match status" value="1"/>
</dbReference>
<evidence type="ECO:0000256" key="2">
    <source>
        <dbReference type="ARBA" id="ARBA00006966"/>
    </source>
</evidence>
<evidence type="ECO:0000259" key="6">
    <source>
        <dbReference type="Pfam" id="PF01212"/>
    </source>
</evidence>
<organism evidence="7">
    <name type="scientific">Thermosporothrix sp. COM3</name>
    <dbReference type="NCBI Taxonomy" id="2490863"/>
    <lineage>
        <taxon>Bacteria</taxon>
        <taxon>Bacillati</taxon>
        <taxon>Chloroflexota</taxon>
        <taxon>Ktedonobacteria</taxon>
        <taxon>Ktedonobacterales</taxon>
        <taxon>Thermosporotrichaceae</taxon>
        <taxon>Thermosporothrix</taxon>
    </lineage>
</organism>
<dbReference type="Gene3D" id="3.90.1150.10">
    <property type="entry name" value="Aspartate Aminotransferase, domain 1"/>
    <property type="match status" value="1"/>
</dbReference>
<comment type="similarity">
    <text evidence="2">Belongs to the threonine aldolase family.</text>
</comment>
<reference evidence="7" key="1">
    <citation type="submission" date="2018-12" db="EMBL/GenBank/DDBJ databases">
        <title>Novel natural products biosynthetic potential of the class Ktedonobacteria.</title>
        <authorList>
            <person name="Zheng Y."/>
            <person name="Saitou A."/>
            <person name="Wang C.M."/>
            <person name="Toyoda A."/>
            <person name="Minakuchi Y."/>
            <person name="Sekiguchi Y."/>
            <person name="Ueda K."/>
            <person name="Takano H."/>
            <person name="Sakai Y."/>
            <person name="Yokota A."/>
            <person name="Yabe S."/>
        </authorList>
    </citation>
    <scope>NUCLEOTIDE SEQUENCE</scope>
    <source>
        <strain evidence="7">COM3</strain>
    </source>
</reference>